<feature type="chain" id="PRO_5019508265" description="Biopolymer transporter TonB" evidence="3">
    <location>
        <begin position="29"/>
        <end position="299"/>
    </location>
</feature>
<name>A0A423PR61_9GAMM</name>
<accession>A0A423PR61</accession>
<gene>
    <name evidence="4" type="ORF">SAJA_08580</name>
</gene>
<evidence type="ECO:0000256" key="3">
    <source>
        <dbReference type="SAM" id="SignalP"/>
    </source>
</evidence>
<feature type="signal peptide" evidence="3">
    <location>
        <begin position="1"/>
        <end position="28"/>
    </location>
</feature>
<comment type="caution">
    <text evidence="4">The sequence shown here is derived from an EMBL/GenBank/DDBJ whole genome shotgun (WGS) entry which is preliminary data.</text>
</comment>
<dbReference type="EMBL" id="AYKG01000023">
    <property type="protein sequence ID" value="ROO28105.1"/>
    <property type="molecule type" value="Genomic_DNA"/>
</dbReference>
<feature type="compositionally biased region" description="Polar residues" evidence="2">
    <location>
        <begin position="283"/>
        <end position="293"/>
    </location>
</feature>
<sequence length="299" mass="33314">MRVLSCRTRVICASWVMTCVMSSQPLLAQETVDRSQAVQETIDQAGRQTQGRIDTLSDKARTMLDEYRRAKDQAASLAVYNEQLAKQVDSQTEELDSINRQLSSIDQTKRSFVPFMVRAIDTLDMFVKRDIPFLDTERTQRVAGLRDLMGRADVTTAEQFRQIMTAYQTEIDYGRNIGTYEGELALDGEPRTVQFLRVGRVALLYQTLDGRETGYWDADAGTWKPAPDYRRAVEHGINVASEQAPPDLLHVPLSAPQQTREPAAYKAAASSPEDAAPGDDTSVDSQTQNTAQEKGQGDA</sequence>
<dbReference type="Proteomes" id="UP000285310">
    <property type="component" value="Unassembled WGS sequence"/>
</dbReference>
<dbReference type="AlphaFoldDB" id="A0A423PR61"/>
<evidence type="ECO:0008006" key="6">
    <source>
        <dbReference type="Google" id="ProtNLM"/>
    </source>
</evidence>
<feature type="coiled-coil region" evidence="1">
    <location>
        <begin position="53"/>
        <end position="101"/>
    </location>
</feature>
<dbReference type="InParanoid" id="A0A423PR61"/>
<evidence type="ECO:0000256" key="2">
    <source>
        <dbReference type="SAM" id="MobiDB-lite"/>
    </source>
</evidence>
<evidence type="ECO:0000313" key="5">
    <source>
        <dbReference type="Proteomes" id="UP000285310"/>
    </source>
</evidence>
<keyword evidence="5" id="KW-1185">Reference proteome</keyword>
<organism evidence="4 5">
    <name type="scientific">Salinisphaera japonica YTM-1</name>
    <dbReference type="NCBI Taxonomy" id="1209778"/>
    <lineage>
        <taxon>Bacteria</taxon>
        <taxon>Pseudomonadati</taxon>
        <taxon>Pseudomonadota</taxon>
        <taxon>Gammaproteobacteria</taxon>
        <taxon>Salinisphaerales</taxon>
        <taxon>Salinisphaeraceae</taxon>
        <taxon>Salinisphaera</taxon>
    </lineage>
</organism>
<reference evidence="4 5" key="1">
    <citation type="submission" date="2013-10" db="EMBL/GenBank/DDBJ databases">
        <title>Salinisphaera japonica YTM-1 Genome Sequencing.</title>
        <authorList>
            <person name="Lai Q."/>
            <person name="Li C."/>
            <person name="Shao Z."/>
        </authorList>
    </citation>
    <scope>NUCLEOTIDE SEQUENCE [LARGE SCALE GENOMIC DNA]</scope>
    <source>
        <strain evidence="4 5">YTM-1</strain>
    </source>
</reference>
<feature type="region of interest" description="Disordered" evidence="2">
    <location>
        <begin position="249"/>
        <end position="299"/>
    </location>
</feature>
<protein>
    <recommendedName>
        <fullName evidence="6">Biopolymer transporter TonB</fullName>
    </recommendedName>
</protein>
<dbReference type="Pfam" id="PF11932">
    <property type="entry name" value="DUF3450"/>
    <property type="match status" value="1"/>
</dbReference>
<dbReference type="PIRSF" id="PIRSF028069">
    <property type="entry name" value="UCP028069"/>
    <property type="match status" value="1"/>
</dbReference>
<proteinExistence type="predicted"/>
<keyword evidence="3" id="KW-0732">Signal</keyword>
<keyword evidence="1" id="KW-0175">Coiled coil</keyword>
<evidence type="ECO:0000313" key="4">
    <source>
        <dbReference type="EMBL" id="ROO28105.1"/>
    </source>
</evidence>
<evidence type="ECO:0000256" key="1">
    <source>
        <dbReference type="SAM" id="Coils"/>
    </source>
</evidence>
<dbReference type="InterPro" id="IPR016866">
    <property type="entry name" value="UCP028069"/>
</dbReference>